<dbReference type="AlphaFoldDB" id="G0EY11"/>
<protein>
    <submittedName>
        <fullName evidence="1">Uncharacterized protein</fullName>
    </submittedName>
</protein>
<proteinExistence type="predicted"/>
<name>G0EY11_CUPNN</name>
<evidence type="ECO:0000313" key="1">
    <source>
        <dbReference type="EMBL" id="AEI78624.1"/>
    </source>
</evidence>
<accession>G0EY11</accession>
<dbReference type="HOGENOM" id="CLU_485641_0_0_4"/>
<gene>
    <name evidence="1" type="ordered locus">CNE_1c33190</name>
</gene>
<dbReference type="Proteomes" id="UP000006798">
    <property type="component" value="Chromosome 1"/>
</dbReference>
<dbReference type="RefSeq" id="WP_013958173.1">
    <property type="nucleotide sequence ID" value="NC_015726.1"/>
</dbReference>
<sequence>MKIIDIIKSVLPEGTAHGIRAILDGEVVAADASSEEDWGRCPAWPPDLFAVVATLVDRSSCYTLAGPDPDDLDSHVAYLNEVSRLAGQWTDVSSVPAGITSLWERLTGEFTNIEIDEVCEHTDVARLLLKLFAIADEACKGMGWSAPVNSSATDAGTQVEETQGQDTELAHLKIADLARTSLLSSPTDPVDRLLLPYAPTSLCSLVPMDIAIVLPKSMTAAVGCTVRSLSHHLALLPGYTQIEPTWRMADRAYPPGANTLELMRLLVVPFPFHIPDESFSLSREPRRLTDDLYTAGYFRLEPVWLKDDEGQDLTAEIVVNEVLRPLLEKAKVESRGEIIHGVLLPECALSAELGQEVAQLLAMEGIEFLITGALQRDASGNTKNIAQTHVVVPKNNEIGEDGMIMDVQFKHHRWRLDESQVARYALSFPDFAAAPDGRRAAQWWEDIDVANRKLPFYALRPDMSLTVLICEDLARNDPAMSVIRAVGPNLVVALLMDGPQLSVRWPARYATVLADDPGSSVLSITCAAMVDRSNWRESKPVRSIGLWRDAHGATQELSLPQGCHGMLLTLKANKKTQHTLDNRSDKDSTRQLTLKSMIPLALDRAVPWL</sequence>
<dbReference type="KEGG" id="cnc:CNE_1c33190"/>
<organism evidence="1 2">
    <name type="scientific">Cupriavidus necator (strain ATCC 43291 / DSM 13513 / CCUG 52238 / LMG 8453 / N-1)</name>
    <name type="common">Ralstonia eutropha</name>
    <dbReference type="NCBI Taxonomy" id="1042878"/>
    <lineage>
        <taxon>Bacteria</taxon>
        <taxon>Pseudomonadati</taxon>
        <taxon>Pseudomonadota</taxon>
        <taxon>Betaproteobacteria</taxon>
        <taxon>Burkholderiales</taxon>
        <taxon>Burkholderiaceae</taxon>
        <taxon>Cupriavidus</taxon>
    </lineage>
</organism>
<dbReference type="EMBL" id="CP002877">
    <property type="protein sequence ID" value="AEI78624.1"/>
    <property type="molecule type" value="Genomic_DNA"/>
</dbReference>
<dbReference type="GeneID" id="34310633"/>
<reference evidence="1 2" key="1">
    <citation type="journal article" date="2011" name="J. Bacteriol.">
        <title>Complete genome sequence of the type strain Cupriavidus necator N-1.</title>
        <authorList>
            <person name="Poehlein A."/>
            <person name="Kusian B."/>
            <person name="Friedrich B."/>
            <person name="Daniel R."/>
            <person name="Bowien B."/>
        </authorList>
    </citation>
    <scope>NUCLEOTIDE SEQUENCE [LARGE SCALE GENOMIC DNA]</scope>
    <source>
        <strain evidence="2">ATCC 43291 / DSM 13513 / CCUG 52238 / LMG 8453 / N-1</strain>
    </source>
</reference>
<evidence type="ECO:0000313" key="2">
    <source>
        <dbReference type="Proteomes" id="UP000006798"/>
    </source>
</evidence>